<sequence>MEAEPNPAEDEEEASDQSTEKPNSVDILIINHEETEFVEEEQEVSVSYEKIQDVIGGPQRDLIPLREQKPPRKSLTELYLKELKEKSIFDQVLGECCCSPGRPAPSMLVSGFGMRNWESLQNALLADELARRAREAGDEEEEHEEGSHSIPMPSYSTSSKSGEMSETTQTESLSGSTIQTERKRLEYLMGLDTAGEEVPKVVVELPEESEQDLITGRTEMMRKAQRYLRTHRIFEFFQFMITLMLSERPDDPIHFLLQLLDKLLLFRSGIGPVVVLYEKKHLEQLFHLMDRMRTGFIERSQYEIGMKTLGICIYDKNPPLSSECMVSKDFFVDEAYECQIDILNDLIYTNKIKTPPQLKTPPPSKVGLAASLQSMSSFGSPYVVSPSFYQFLTKKKKRIDDDAVSIPYTIGPEDQYYGQ</sequence>
<feature type="compositionally biased region" description="Acidic residues" evidence="1">
    <location>
        <begin position="1"/>
        <end position="15"/>
    </location>
</feature>
<dbReference type="PROSITE" id="PS50222">
    <property type="entry name" value="EF_HAND_2"/>
    <property type="match status" value="1"/>
</dbReference>
<dbReference type="InterPro" id="IPR056587">
    <property type="entry name" value="EF_EFCAB10_C"/>
</dbReference>
<dbReference type="GO" id="GO:0005509">
    <property type="term" value="F:calcium ion binding"/>
    <property type="evidence" value="ECO:0007669"/>
    <property type="project" value="InterPro"/>
</dbReference>
<feature type="region of interest" description="Disordered" evidence="1">
    <location>
        <begin position="1"/>
        <end position="25"/>
    </location>
</feature>
<evidence type="ECO:0000313" key="4">
    <source>
        <dbReference type="Proteomes" id="UP001154078"/>
    </source>
</evidence>
<dbReference type="Pfam" id="PF24548">
    <property type="entry name" value="EF_EFCAB10_C"/>
    <property type="match status" value="1"/>
</dbReference>
<dbReference type="InterPro" id="IPR039879">
    <property type="entry name" value="EFC10"/>
</dbReference>
<evidence type="ECO:0000259" key="2">
    <source>
        <dbReference type="PROSITE" id="PS50222"/>
    </source>
</evidence>
<name>A0A9P0AT16_BRAAE</name>
<dbReference type="EMBL" id="OV121132">
    <property type="protein sequence ID" value="CAH0548043.1"/>
    <property type="molecule type" value="Genomic_DNA"/>
</dbReference>
<reference evidence="3" key="1">
    <citation type="submission" date="2021-12" db="EMBL/GenBank/DDBJ databases">
        <authorList>
            <person name="King R."/>
        </authorList>
    </citation>
    <scope>NUCLEOTIDE SEQUENCE</scope>
</reference>
<keyword evidence="4" id="KW-1185">Reference proteome</keyword>
<proteinExistence type="predicted"/>
<protein>
    <recommendedName>
        <fullName evidence="2">EF-hand domain-containing protein</fullName>
    </recommendedName>
</protein>
<feature type="region of interest" description="Disordered" evidence="1">
    <location>
        <begin position="132"/>
        <end position="178"/>
    </location>
</feature>
<organism evidence="3 4">
    <name type="scientific">Brassicogethes aeneus</name>
    <name type="common">Rape pollen beetle</name>
    <name type="synonym">Meligethes aeneus</name>
    <dbReference type="NCBI Taxonomy" id="1431903"/>
    <lineage>
        <taxon>Eukaryota</taxon>
        <taxon>Metazoa</taxon>
        <taxon>Ecdysozoa</taxon>
        <taxon>Arthropoda</taxon>
        <taxon>Hexapoda</taxon>
        <taxon>Insecta</taxon>
        <taxon>Pterygota</taxon>
        <taxon>Neoptera</taxon>
        <taxon>Endopterygota</taxon>
        <taxon>Coleoptera</taxon>
        <taxon>Polyphaga</taxon>
        <taxon>Cucujiformia</taxon>
        <taxon>Nitidulidae</taxon>
        <taxon>Meligethinae</taxon>
        <taxon>Brassicogethes</taxon>
    </lineage>
</organism>
<dbReference type="CDD" id="cd22961">
    <property type="entry name" value="DD_TEX55-like"/>
    <property type="match status" value="1"/>
</dbReference>
<dbReference type="OrthoDB" id="10260455at2759"/>
<dbReference type="Proteomes" id="UP001154078">
    <property type="component" value="Chromosome 1"/>
</dbReference>
<feature type="compositionally biased region" description="Polar residues" evidence="1">
    <location>
        <begin position="154"/>
        <end position="178"/>
    </location>
</feature>
<dbReference type="SUPFAM" id="SSF47391">
    <property type="entry name" value="Dimerization-anchoring domain of cAMP-dependent PK regulatory subunit"/>
    <property type="match status" value="1"/>
</dbReference>
<dbReference type="InterPro" id="IPR002048">
    <property type="entry name" value="EF_hand_dom"/>
</dbReference>
<evidence type="ECO:0000256" key="1">
    <source>
        <dbReference type="SAM" id="MobiDB-lite"/>
    </source>
</evidence>
<evidence type="ECO:0000313" key="3">
    <source>
        <dbReference type="EMBL" id="CAH0548043.1"/>
    </source>
</evidence>
<gene>
    <name evidence="3" type="ORF">MELIAE_LOCUS1901</name>
</gene>
<dbReference type="AlphaFoldDB" id="A0A9P0AT16"/>
<feature type="domain" description="EF-hand" evidence="2">
    <location>
        <begin position="277"/>
        <end position="312"/>
    </location>
</feature>
<dbReference type="PANTHER" id="PTHR21847">
    <property type="entry name" value="EF-HAND CALCIUM-BINDING DOMAIN-CONTAINING PROTEIN 10"/>
    <property type="match status" value="1"/>
</dbReference>
<accession>A0A9P0AT16</accession>
<dbReference type="PANTHER" id="PTHR21847:SF1">
    <property type="entry name" value="EF-HAND CALCIUM-BINDING DOMAIN-CONTAINING PROTEIN 10"/>
    <property type="match status" value="1"/>
</dbReference>